<protein>
    <recommendedName>
        <fullName evidence="1">Secretion system C-terminal sorting domain-containing protein</fullName>
    </recommendedName>
</protein>
<feature type="domain" description="Secretion system C-terminal sorting" evidence="1">
    <location>
        <begin position="464"/>
        <end position="534"/>
    </location>
</feature>
<gene>
    <name evidence="2" type="ORF">SDC9_17618</name>
</gene>
<dbReference type="EMBL" id="VSSQ01000062">
    <property type="protein sequence ID" value="MPL71840.1"/>
    <property type="molecule type" value="Genomic_DNA"/>
</dbReference>
<proteinExistence type="predicted"/>
<dbReference type="InterPro" id="IPR026444">
    <property type="entry name" value="Secre_tail"/>
</dbReference>
<name>A0A644TY75_9ZZZZ</name>
<dbReference type="AlphaFoldDB" id="A0A644TY75"/>
<accession>A0A644TY75</accession>
<dbReference type="NCBIfam" id="TIGR04183">
    <property type="entry name" value="Por_Secre_tail"/>
    <property type="match status" value="1"/>
</dbReference>
<organism evidence="2">
    <name type="scientific">bioreactor metagenome</name>
    <dbReference type="NCBI Taxonomy" id="1076179"/>
    <lineage>
        <taxon>unclassified sequences</taxon>
        <taxon>metagenomes</taxon>
        <taxon>ecological metagenomes</taxon>
    </lineage>
</organism>
<evidence type="ECO:0000313" key="2">
    <source>
        <dbReference type="EMBL" id="MPL71840.1"/>
    </source>
</evidence>
<sequence length="536" mass="58766">MRKFTLLIALLFIFAGASMAQVVENFESIKMNVFAAGANGEVAVVANPDPTGINPSYTVAKMVRGADGESYAGWYGTLATPIDFNTTKYVHVKVWKPRISPVKFKIEEGETGNLEVASINPQTVVNGWEELVFDFSAATGPYVKIVFFPDFEEPLTLTEDITVYFDDFYVNNDPTPGSDPVQVLENYEYIPLNIMTGGAEDLSKFTLVPNPDKSGVNLSDYVIKFDRDKDGVPWGGFYSATQVDVTENKYMHVKVWKPRISPVKFKIEAGAAGTLEVASTNAQTETNVWVDYVFDFSEKTGTYPTIVFMPDFAEPVGLTEDIVIYFDDIILNNDPNPVMNPPSLTINVDMNGTGDMTGVPVYISGTLGGIYGTWNEPGSNPNNEMLDTDGDGIYSITLQIGYGLIDFKFFKGTGWGGGDPVQEPGLDPGNRNYIFSETTSISYKWGVQGLLSVPQNPLAEQIKMYPNPVSNELVINSSAKVKEVTITSMLGQLVGTYSLNSNGRTSINTSALGNGMYFVTFVGENGHRYVQKLVKN</sequence>
<comment type="caution">
    <text evidence="2">The sequence shown here is derived from an EMBL/GenBank/DDBJ whole genome shotgun (WGS) entry which is preliminary data.</text>
</comment>
<reference evidence="2" key="1">
    <citation type="submission" date="2019-08" db="EMBL/GenBank/DDBJ databases">
        <authorList>
            <person name="Kucharzyk K."/>
            <person name="Murdoch R.W."/>
            <person name="Higgins S."/>
            <person name="Loffler F."/>
        </authorList>
    </citation>
    <scope>NUCLEOTIDE SEQUENCE</scope>
</reference>
<dbReference type="Pfam" id="PF18962">
    <property type="entry name" value="Por_Secre_tail"/>
    <property type="match status" value="1"/>
</dbReference>
<evidence type="ECO:0000259" key="1">
    <source>
        <dbReference type="Pfam" id="PF18962"/>
    </source>
</evidence>